<dbReference type="EMBL" id="LAZR01011563">
    <property type="protein sequence ID" value="KKM61044.1"/>
    <property type="molecule type" value="Genomic_DNA"/>
</dbReference>
<feature type="transmembrane region" description="Helical" evidence="1">
    <location>
        <begin position="12"/>
        <end position="29"/>
    </location>
</feature>
<reference evidence="2" key="1">
    <citation type="journal article" date="2015" name="Nature">
        <title>Complex archaea that bridge the gap between prokaryotes and eukaryotes.</title>
        <authorList>
            <person name="Spang A."/>
            <person name="Saw J.H."/>
            <person name="Jorgensen S.L."/>
            <person name="Zaremba-Niedzwiedzka K."/>
            <person name="Martijn J."/>
            <person name="Lind A.E."/>
            <person name="van Eijk R."/>
            <person name="Schleper C."/>
            <person name="Guy L."/>
            <person name="Ettema T.J."/>
        </authorList>
    </citation>
    <scope>NUCLEOTIDE SEQUENCE</scope>
</reference>
<dbReference type="AlphaFoldDB" id="A0A0F9IUL7"/>
<gene>
    <name evidence="2" type="ORF">LCGC14_1535680</name>
</gene>
<keyword evidence="1" id="KW-0472">Membrane</keyword>
<comment type="caution">
    <text evidence="2">The sequence shown here is derived from an EMBL/GenBank/DDBJ whole genome shotgun (WGS) entry which is preliminary data.</text>
</comment>
<feature type="non-terminal residue" evidence="2">
    <location>
        <position position="188"/>
    </location>
</feature>
<keyword evidence="1" id="KW-1133">Transmembrane helix</keyword>
<evidence type="ECO:0000256" key="1">
    <source>
        <dbReference type="SAM" id="Phobius"/>
    </source>
</evidence>
<name>A0A0F9IUL7_9ZZZZ</name>
<sequence>MIQIISFFEPWIIGINWFTLLIISTMYFFRRIGGFRRVGRRIAGRFRKVSRIQRKFSKTDPKIYDAIYSSSHKSMTSVLNRKGSRRVNDKKVKKEVKKKVAIDIERRLQQSPMRKMRPLVNTTIDEMIDLALLKEVRDRGSRLNITHGSPFGPFFWRLVFPIAIAVIIGWVSYNYPLALAPGSLTIPP</sequence>
<feature type="transmembrane region" description="Helical" evidence="1">
    <location>
        <begin position="154"/>
        <end position="173"/>
    </location>
</feature>
<proteinExistence type="predicted"/>
<protein>
    <submittedName>
        <fullName evidence="2">Uncharacterized protein</fullName>
    </submittedName>
</protein>
<organism evidence="2">
    <name type="scientific">marine sediment metagenome</name>
    <dbReference type="NCBI Taxonomy" id="412755"/>
    <lineage>
        <taxon>unclassified sequences</taxon>
        <taxon>metagenomes</taxon>
        <taxon>ecological metagenomes</taxon>
    </lineage>
</organism>
<accession>A0A0F9IUL7</accession>
<evidence type="ECO:0000313" key="2">
    <source>
        <dbReference type="EMBL" id="KKM61044.1"/>
    </source>
</evidence>
<keyword evidence="1" id="KW-0812">Transmembrane</keyword>